<accession>X1JJ06</accession>
<name>X1JJ06_9ZZZZ</name>
<evidence type="ECO:0000313" key="1">
    <source>
        <dbReference type="EMBL" id="GAH94716.1"/>
    </source>
</evidence>
<dbReference type="AlphaFoldDB" id="X1JJ06"/>
<proteinExistence type="predicted"/>
<comment type="caution">
    <text evidence="1">The sequence shown here is derived from an EMBL/GenBank/DDBJ whole genome shotgun (WGS) entry which is preliminary data.</text>
</comment>
<feature type="non-terminal residue" evidence="1">
    <location>
        <position position="1"/>
    </location>
</feature>
<dbReference type="EMBL" id="BARV01001318">
    <property type="protein sequence ID" value="GAH94716.1"/>
    <property type="molecule type" value="Genomic_DNA"/>
</dbReference>
<protein>
    <submittedName>
        <fullName evidence="1">Uncharacterized protein</fullName>
    </submittedName>
</protein>
<reference evidence="1" key="1">
    <citation type="journal article" date="2014" name="Front. Microbiol.">
        <title>High frequency of phylogenetically diverse reductive dehalogenase-homologous genes in deep subseafloor sedimentary metagenomes.</title>
        <authorList>
            <person name="Kawai M."/>
            <person name="Futagami T."/>
            <person name="Toyoda A."/>
            <person name="Takaki Y."/>
            <person name="Nishi S."/>
            <person name="Hori S."/>
            <person name="Arai W."/>
            <person name="Tsubouchi T."/>
            <person name="Morono Y."/>
            <person name="Uchiyama I."/>
            <person name="Ito T."/>
            <person name="Fujiyama A."/>
            <person name="Inagaki F."/>
            <person name="Takami H."/>
        </authorList>
    </citation>
    <scope>NUCLEOTIDE SEQUENCE</scope>
    <source>
        <strain evidence="1">Expedition CK06-06</strain>
    </source>
</reference>
<organism evidence="1">
    <name type="scientific">marine sediment metagenome</name>
    <dbReference type="NCBI Taxonomy" id="412755"/>
    <lineage>
        <taxon>unclassified sequences</taxon>
        <taxon>metagenomes</taxon>
        <taxon>ecological metagenomes</taxon>
    </lineage>
</organism>
<sequence>FEKMEAQGIGKRGIDYQKSHHSKYLMLYMPKMNRADAILFHGRPAKTFEEALVATRTRSEARKLLRDKGFTMINAEQIVRRTYNNFPSKREARYE</sequence>
<gene>
    <name evidence="1" type="ORF">S06H3_03897</name>
</gene>